<organism evidence="1 2">
    <name type="scientific">Amphimedon queenslandica</name>
    <name type="common">Sponge</name>
    <dbReference type="NCBI Taxonomy" id="400682"/>
    <lineage>
        <taxon>Eukaryota</taxon>
        <taxon>Metazoa</taxon>
        <taxon>Porifera</taxon>
        <taxon>Demospongiae</taxon>
        <taxon>Heteroscleromorpha</taxon>
        <taxon>Haplosclerida</taxon>
        <taxon>Niphatidae</taxon>
        <taxon>Amphimedon</taxon>
    </lineage>
</organism>
<protein>
    <submittedName>
        <fullName evidence="1">Uncharacterized protein</fullName>
    </submittedName>
</protein>
<keyword evidence="2" id="KW-1185">Reference proteome</keyword>
<dbReference type="RefSeq" id="XP_019849363.1">
    <property type="nucleotide sequence ID" value="XM_019993804.1"/>
</dbReference>
<dbReference type="AlphaFoldDB" id="A0AAN0IY47"/>
<reference evidence="2" key="1">
    <citation type="journal article" date="2010" name="Nature">
        <title>The Amphimedon queenslandica genome and the evolution of animal complexity.</title>
        <authorList>
            <person name="Srivastava M."/>
            <person name="Simakov O."/>
            <person name="Chapman J."/>
            <person name="Fahey B."/>
            <person name="Gauthier M.E."/>
            <person name="Mitros T."/>
            <person name="Richards G.S."/>
            <person name="Conaco C."/>
            <person name="Dacre M."/>
            <person name="Hellsten U."/>
            <person name="Larroux C."/>
            <person name="Putnam N.H."/>
            <person name="Stanke M."/>
            <person name="Adamska M."/>
            <person name="Darling A."/>
            <person name="Degnan S.M."/>
            <person name="Oakley T.H."/>
            <person name="Plachetzki D.C."/>
            <person name="Zhai Y."/>
            <person name="Adamski M."/>
            <person name="Calcino A."/>
            <person name="Cummins S.F."/>
            <person name="Goodstein D.M."/>
            <person name="Harris C."/>
            <person name="Jackson D.J."/>
            <person name="Leys S.P."/>
            <person name="Shu S."/>
            <person name="Woodcroft B.J."/>
            <person name="Vervoort M."/>
            <person name="Kosik K.S."/>
            <person name="Manning G."/>
            <person name="Degnan B.M."/>
            <person name="Rokhsar D.S."/>
        </authorList>
    </citation>
    <scope>NUCLEOTIDE SEQUENCE [LARGE SCALE GENOMIC DNA]</scope>
</reference>
<dbReference type="GeneID" id="109580531"/>
<proteinExistence type="predicted"/>
<sequence length="234" mass="26839">MMEPSVAIEAIEPQVCPIEKQKCLPVKPVLQQKFEIYLRFSMILRYSCFCNCDCQMLDYINEGILLLEKKLGNTPTPLYYYADNNNVAFDTRYFKVSKCYPNSTMTLYSNGADPDITVPCTITNSEGSILYNVTTEVQDLDQVSFLWQQSFFDRSLFCDTWALDDISVSLRYNGQLRIIYEEDFDDSESTSSGWDITNGIQSKDLTECSKKDDGCLKYCHFKLEPKASSMTPLN</sequence>
<evidence type="ECO:0000313" key="2">
    <source>
        <dbReference type="Proteomes" id="UP000007879"/>
    </source>
</evidence>
<dbReference type="KEGG" id="aqu:109580531"/>
<reference evidence="1" key="2">
    <citation type="submission" date="2024-06" db="UniProtKB">
        <authorList>
            <consortium name="EnsemblMetazoa"/>
        </authorList>
    </citation>
    <scope>IDENTIFICATION</scope>
</reference>
<dbReference type="Proteomes" id="UP000007879">
    <property type="component" value="Unassembled WGS sequence"/>
</dbReference>
<accession>A0AAN0IY47</accession>
<dbReference type="EnsemblMetazoa" id="XM_019993804.1">
    <property type="protein sequence ID" value="XP_019849363.1"/>
    <property type="gene ID" value="LOC109580531"/>
</dbReference>
<evidence type="ECO:0000313" key="1">
    <source>
        <dbReference type="EnsemblMetazoa" id="XP_019849363.1"/>
    </source>
</evidence>
<name>A0AAN0IY47_AMPQE</name>